<keyword evidence="2" id="KW-0235">DNA replication</keyword>
<dbReference type="PANTHER" id="PTHR21206:SF0">
    <property type="entry name" value="DNA REPLICATION COMPLEX GINS PROTEIN SLD5"/>
    <property type="match status" value="1"/>
</dbReference>
<keyword evidence="6" id="KW-1185">Reference proteome</keyword>
<evidence type="ECO:0000256" key="2">
    <source>
        <dbReference type="ARBA" id="ARBA00022705"/>
    </source>
</evidence>
<dbReference type="GO" id="GO:0006261">
    <property type="term" value="P:DNA-templated DNA replication"/>
    <property type="evidence" value="ECO:0007669"/>
    <property type="project" value="InterPro"/>
</dbReference>
<evidence type="ECO:0000313" key="6">
    <source>
        <dbReference type="Proteomes" id="UP000604825"/>
    </source>
</evidence>
<dbReference type="SUPFAM" id="SSF158573">
    <property type="entry name" value="GINS helical bundle-like"/>
    <property type="match status" value="1"/>
</dbReference>
<accession>A0A811RQT1</accession>
<dbReference type="InterPro" id="IPR008591">
    <property type="entry name" value="GINS_Sld5"/>
</dbReference>
<dbReference type="OrthoDB" id="338231at2759"/>
<sequence length="279" mass="31306">MSSWDDEDSAAAAEAAATDVELLKRAWRNEKAAPEILRFDSPLVSRVREQIQLLVRFSLSVFLLDRVPPLHPPPAALDLTGVPSPGVVSFQEETLDDFADSGVDDLVVSLYQMDLDRTLFLLRSYLRLRLQKIDKYTMHISRSDDLLSRLSQQERRFAKSCAEIMEKHLEQSVLSKLPYGYDSVTRQSLSSTEDDTVPEPQLDTFVFCKTKSDVGAFQLDDITSNLTNGNEDVLAIISSTHAWSPSAVILSDRFWSVVTHEEAIGWLDMKPGISTSKLL</sequence>
<dbReference type="GO" id="GO:0000727">
    <property type="term" value="P:double-strand break repair via break-induced replication"/>
    <property type="evidence" value="ECO:0007669"/>
    <property type="project" value="TreeGrafter"/>
</dbReference>
<name>A0A811RQT1_9POAL</name>
<reference evidence="5" key="1">
    <citation type="submission" date="2020-10" db="EMBL/GenBank/DDBJ databases">
        <authorList>
            <person name="Han B."/>
            <person name="Lu T."/>
            <person name="Zhao Q."/>
            <person name="Huang X."/>
            <person name="Zhao Y."/>
        </authorList>
    </citation>
    <scope>NUCLEOTIDE SEQUENCE</scope>
</reference>
<feature type="domain" description="GINS subunit" evidence="4">
    <location>
        <begin position="106"/>
        <end position="171"/>
    </location>
</feature>
<dbReference type="EMBL" id="CAJGYO010000016">
    <property type="protein sequence ID" value="CAD6272970.1"/>
    <property type="molecule type" value="Genomic_DNA"/>
</dbReference>
<organism evidence="5 6">
    <name type="scientific">Miscanthus lutarioriparius</name>
    <dbReference type="NCBI Taxonomy" id="422564"/>
    <lineage>
        <taxon>Eukaryota</taxon>
        <taxon>Viridiplantae</taxon>
        <taxon>Streptophyta</taxon>
        <taxon>Embryophyta</taxon>
        <taxon>Tracheophyta</taxon>
        <taxon>Spermatophyta</taxon>
        <taxon>Magnoliopsida</taxon>
        <taxon>Liliopsida</taxon>
        <taxon>Poales</taxon>
        <taxon>Poaceae</taxon>
        <taxon>PACMAD clade</taxon>
        <taxon>Panicoideae</taxon>
        <taxon>Andropogonodae</taxon>
        <taxon>Andropogoneae</taxon>
        <taxon>Saccharinae</taxon>
        <taxon>Miscanthus</taxon>
    </lineage>
</organism>
<dbReference type="Gene3D" id="1.20.58.1030">
    <property type="match status" value="1"/>
</dbReference>
<gene>
    <name evidence="5" type="ORF">NCGR_LOCUS56239</name>
</gene>
<evidence type="ECO:0000256" key="1">
    <source>
        <dbReference type="ARBA" id="ARBA00004123"/>
    </source>
</evidence>
<comment type="caution">
    <text evidence="5">The sequence shown here is derived from an EMBL/GenBank/DDBJ whole genome shotgun (WGS) entry which is preliminary data.</text>
</comment>
<dbReference type="InterPro" id="IPR036224">
    <property type="entry name" value="GINS_bundle-like_dom_sf"/>
</dbReference>
<dbReference type="AlphaFoldDB" id="A0A811RQT1"/>
<dbReference type="GO" id="GO:0000811">
    <property type="term" value="C:GINS complex"/>
    <property type="evidence" value="ECO:0007669"/>
    <property type="project" value="TreeGrafter"/>
</dbReference>
<evidence type="ECO:0000259" key="4">
    <source>
        <dbReference type="Pfam" id="PF05916"/>
    </source>
</evidence>
<dbReference type="InterPro" id="IPR021151">
    <property type="entry name" value="GINS_A"/>
</dbReference>
<keyword evidence="3" id="KW-0539">Nucleus</keyword>
<evidence type="ECO:0000313" key="5">
    <source>
        <dbReference type="EMBL" id="CAD6272970.1"/>
    </source>
</evidence>
<dbReference type="Pfam" id="PF05916">
    <property type="entry name" value="Sld5"/>
    <property type="match status" value="1"/>
</dbReference>
<dbReference type="PANTHER" id="PTHR21206">
    <property type="entry name" value="SLD5 PROTEIN"/>
    <property type="match status" value="1"/>
</dbReference>
<dbReference type="Proteomes" id="UP000604825">
    <property type="component" value="Unassembled WGS sequence"/>
</dbReference>
<dbReference type="FunFam" id="1.20.58.1030:FF:000005">
    <property type="entry name" value="DNA replication complex GINS protein SLD5"/>
    <property type="match status" value="1"/>
</dbReference>
<proteinExistence type="predicted"/>
<protein>
    <recommendedName>
        <fullName evidence="4">GINS subunit domain-containing protein</fullName>
    </recommendedName>
</protein>
<dbReference type="InterPro" id="IPR038749">
    <property type="entry name" value="Sld5_GINS_A"/>
</dbReference>
<dbReference type="CDD" id="cd11711">
    <property type="entry name" value="GINS_A_Sld5"/>
    <property type="match status" value="1"/>
</dbReference>
<comment type="subcellular location">
    <subcellularLocation>
        <location evidence="1">Nucleus</location>
    </subcellularLocation>
</comment>
<evidence type="ECO:0000256" key="3">
    <source>
        <dbReference type="ARBA" id="ARBA00023242"/>
    </source>
</evidence>